<gene>
    <name evidence="7" type="ORF">FYZ43_08040</name>
    <name evidence="8" type="ORF">HHJ77_08615</name>
</gene>
<name>A0A378PCW1_9ACTO</name>
<keyword evidence="4 5" id="KW-0012">Acyltransferase</keyword>
<dbReference type="PANTHER" id="PTHR43017:SF1">
    <property type="entry name" value="ACETYLTRANSFERASE YJL218W-RELATED"/>
    <property type="match status" value="1"/>
</dbReference>
<dbReference type="Gene3D" id="2.160.10.10">
    <property type="entry name" value="Hexapeptide repeat proteins"/>
    <property type="match status" value="1"/>
</dbReference>
<dbReference type="Pfam" id="PF00132">
    <property type="entry name" value="Hexapep"/>
    <property type="match status" value="1"/>
</dbReference>
<evidence type="ECO:0000313" key="9">
    <source>
        <dbReference type="Proteomes" id="UP000575397"/>
    </source>
</evidence>
<keyword evidence="2 5" id="KW-0808">Transferase</keyword>
<dbReference type="Pfam" id="PF12464">
    <property type="entry name" value="Mac"/>
    <property type="match status" value="1"/>
</dbReference>
<reference evidence="8 9" key="2">
    <citation type="submission" date="2020-04" db="EMBL/GenBank/DDBJ databases">
        <title>Antimicrobial susceptibility and clonality of vaginal-derived multi-drug resistant Mobiluncus isolates in China.</title>
        <authorList>
            <person name="Zhang X."/>
        </authorList>
    </citation>
    <scope>NUCLEOTIDE SEQUENCE [LARGE SCALE GENOMIC DNA]</scope>
    <source>
        <strain evidence="8 9">12</strain>
    </source>
</reference>
<dbReference type="InterPro" id="IPR039369">
    <property type="entry name" value="LacA-like"/>
</dbReference>
<feature type="domain" description="Maltose/galactoside acetyltransferase" evidence="6">
    <location>
        <begin position="12"/>
        <end position="66"/>
    </location>
</feature>
<accession>A0A378PCW1</accession>
<dbReference type="RefSeq" id="WP_114990128.1">
    <property type="nucleotide sequence ID" value="NZ_JABCUS010000018.1"/>
</dbReference>
<evidence type="ECO:0000256" key="4">
    <source>
        <dbReference type="ARBA" id="ARBA00023315"/>
    </source>
</evidence>
<dbReference type="PANTHER" id="PTHR43017">
    <property type="entry name" value="GALACTOSIDE O-ACETYLTRANSFERASE"/>
    <property type="match status" value="1"/>
</dbReference>
<evidence type="ECO:0000256" key="3">
    <source>
        <dbReference type="ARBA" id="ARBA00022737"/>
    </source>
</evidence>
<evidence type="ECO:0000313" key="8">
    <source>
        <dbReference type="EMBL" id="NMX03986.1"/>
    </source>
</evidence>
<dbReference type="FunFam" id="2.160.10.10:FF:000025">
    <property type="entry name" value="Hexapeptide-repeat containing-acetyltransferase"/>
    <property type="match status" value="1"/>
</dbReference>
<dbReference type="InterPro" id="IPR001451">
    <property type="entry name" value="Hexapep"/>
</dbReference>
<evidence type="ECO:0000256" key="1">
    <source>
        <dbReference type="ARBA" id="ARBA00007274"/>
    </source>
</evidence>
<proteinExistence type="inferred from homology"/>
<dbReference type="SMART" id="SM01266">
    <property type="entry name" value="Mac"/>
    <property type="match status" value="1"/>
</dbReference>
<evidence type="ECO:0000259" key="6">
    <source>
        <dbReference type="SMART" id="SM01266"/>
    </source>
</evidence>
<evidence type="ECO:0000256" key="2">
    <source>
        <dbReference type="ARBA" id="ARBA00022679"/>
    </source>
</evidence>
<dbReference type="InterPro" id="IPR011004">
    <property type="entry name" value="Trimer_LpxA-like_sf"/>
</dbReference>
<dbReference type="InterPro" id="IPR024688">
    <property type="entry name" value="Mac_dom"/>
</dbReference>
<dbReference type="CDD" id="cd03357">
    <property type="entry name" value="LbH_MAT_GAT"/>
    <property type="match status" value="1"/>
</dbReference>
<dbReference type="GO" id="GO:0008870">
    <property type="term" value="F:galactoside O-acetyltransferase activity"/>
    <property type="evidence" value="ECO:0007669"/>
    <property type="project" value="TreeGrafter"/>
</dbReference>
<dbReference type="Proteomes" id="UP001209486">
    <property type="component" value="Unassembled WGS sequence"/>
</dbReference>
<organism evidence="8 9">
    <name type="scientific">Mobiluncus mulieris</name>
    <dbReference type="NCBI Taxonomy" id="2052"/>
    <lineage>
        <taxon>Bacteria</taxon>
        <taxon>Bacillati</taxon>
        <taxon>Actinomycetota</taxon>
        <taxon>Actinomycetes</taxon>
        <taxon>Actinomycetales</taxon>
        <taxon>Actinomycetaceae</taxon>
        <taxon>Mobiluncus</taxon>
    </lineage>
</organism>
<dbReference type="EMBL" id="JABCUS010000018">
    <property type="protein sequence ID" value="NMX03986.1"/>
    <property type="molecule type" value="Genomic_DNA"/>
</dbReference>
<dbReference type="PROSITE" id="PS00101">
    <property type="entry name" value="HEXAPEP_TRANSFERASES"/>
    <property type="match status" value="1"/>
</dbReference>
<dbReference type="Proteomes" id="UP000575397">
    <property type="component" value="Unassembled WGS sequence"/>
</dbReference>
<comment type="similarity">
    <text evidence="1 5">Belongs to the transferase hexapeptide repeat family.</text>
</comment>
<dbReference type="EC" id="2.3.1.-" evidence="5"/>
<reference evidence="7 10" key="1">
    <citation type="submission" date="2019-08" db="EMBL/GenBank/DDBJ databases">
        <title>Comparison of rpoB and gyrB Sequences from Mobiluncus Species and Development of a Multiplex PCR Method for Clinical Detection of Mobiluncus curtisii and Mobiluncus mulieris.</title>
        <authorList>
            <person name="Yang L."/>
            <person name="Shen Y."/>
            <person name="Xu G."/>
            <person name="Shu L.-B."/>
            <person name="Hu J."/>
            <person name="Zhang R."/>
            <person name="Wang Y."/>
            <person name="Zhou H.-W."/>
            <person name="Zhang X."/>
        </authorList>
    </citation>
    <scope>NUCLEOTIDE SEQUENCE [LARGE SCALE GENOMIC DNA]</scope>
    <source>
        <strain evidence="7 10">M26</strain>
    </source>
</reference>
<dbReference type="EMBL" id="VSZY01000014">
    <property type="protein sequence ID" value="MCU9969337.1"/>
    <property type="molecule type" value="Genomic_DNA"/>
</dbReference>
<protein>
    <recommendedName>
        <fullName evidence="5">Acetyltransferase</fullName>
        <ecNumber evidence="5">2.3.1.-</ecNumber>
    </recommendedName>
</protein>
<evidence type="ECO:0000313" key="10">
    <source>
        <dbReference type="Proteomes" id="UP001209486"/>
    </source>
</evidence>
<dbReference type="AlphaFoldDB" id="A0A378PCW1"/>
<comment type="caution">
    <text evidence="8">The sequence shown here is derived from an EMBL/GenBank/DDBJ whole genome shotgun (WGS) entry which is preliminary data.</text>
</comment>
<keyword evidence="3" id="KW-0677">Repeat</keyword>
<sequence length="196" mass="21013">MDTANLAADDMYEKMRAGQLYIAQGERIERLGEQAAERMSHYNTLGTASSETRMAVLREMFAFVGEGVTIRPPVYIDYGIHTRVGAGTFLNYNCVLLDVADIIIGEHCQLAPGVQLLTAWHPLEAEPRRAGWESGTPITIGDNVWLGANTLVLPGVTIGDNTVVGAGSVVTRDLPANVVALGNPARVHRDLPGCAG</sequence>
<evidence type="ECO:0000313" key="7">
    <source>
        <dbReference type="EMBL" id="MCU9969337.1"/>
    </source>
</evidence>
<evidence type="ECO:0000256" key="5">
    <source>
        <dbReference type="RuleBase" id="RU367021"/>
    </source>
</evidence>
<dbReference type="SUPFAM" id="SSF51161">
    <property type="entry name" value="Trimeric LpxA-like enzymes"/>
    <property type="match status" value="1"/>
</dbReference>
<dbReference type="InterPro" id="IPR018357">
    <property type="entry name" value="Hexapep_transf_CS"/>
</dbReference>